<proteinExistence type="predicted"/>
<dbReference type="EMBL" id="FNZQ01000006">
    <property type="protein sequence ID" value="SEL54734.1"/>
    <property type="molecule type" value="Genomic_DNA"/>
</dbReference>
<evidence type="ECO:0000313" key="3">
    <source>
        <dbReference type="Proteomes" id="UP000199283"/>
    </source>
</evidence>
<dbReference type="STRING" id="188906.SAMN04488526_2924"/>
<feature type="chain" id="PRO_5011714673" evidence="1">
    <location>
        <begin position="18"/>
        <end position="250"/>
    </location>
</feature>
<dbReference type="SUPFAM" id="SSF53474">
    <property type="entry name" value="alpha/beta-Hydrolases"/>
    <property type="match status" value="1"/>
</dbReference>
<dbReference type="Gene3D" id="3.40.50.1820">
    <property type="entry name" value="alpha/beta hydrolase"/>
    <property type="match status" value="1"/>
</dbReference>
<dbReference type="InterPro" id="IPR029058">
    <property type="entry name" value="AB_hydrolase_fold"/>
</dbReference>
<dbReference type="PANTHER" id="PTHR37946">
    <property type="entry name" value="SLL1969 PROTEIN"/>
    <property type="match status" value="1"/>
</dbReference>
<dbReference type="PANTHER" id="PTHR37946:SF1">
    <property type="entry name" value="SLL1969 PROTEIN"/>
    <property type="match status" value="1"/>
</dbReference>
<protein>
    <submittedName>
        <fullName evidence="2">Triacylglycerol esterase/lipase EstA, alpha/beta hydrolase fold</fullName>
    </submittedName>
</protein>
<reference evidence="2 3" key="1">
    <citation type="submission" date="2016-10" db="EMBL/GenBank/DDBJ databases">
        <authorList>
            <person name="de Groot N.N."/>
        </authorList>
    </citation>
    <scope>NUCLEOTIDE SEQUENCE [LARGE SCALE GENOMIC DNA]</scope>
    <source>
        <strain evidence="2 3">DSM 14858</strain>
    </source>
</reference>
<name>A0A1H7R497_9RHOB</name>
<dbReference type="Proteomes" id="UP000199283">
    <property type="component" value="Unassembled WGS sequence"/>
</dbReference>
<organism evidence="2 3">
    <name type="scientific">Jannaschia helgolandensis</name>
    <dbReference type="NCBI Taxonomy" id="188906"/>
    <lineage>
        <taxon>Bacteria</taxon>
        <taxon>Pseudomonadati</taxon>
        <taxon>Pseudomonadota</taxon>
        <taxon>Alphaproteobacteria</taxon>
        <taxon>Rhodobacterales</taxon>
        <taxon>Roseobacteraceae</taxon>
        <taxon>Jannaschia</taxon>
    </lineage>
</organism>
<dbReference type="AlphaFoldDB" id="A0A1H7R497"/>
<keyword evidence="3" id="KW-1185">Reference proteome</keyword>
<evidence type="ECO:0000313" key="2">
    <source>
        <dbReference type="EMBL" id="SEL54734.1"/>
    </source>
</evidence>
<accession>A0A1H7R497</accession>
<dbReference type="RefSeq" id="WP_245737631.1">
    <property type="nucleotide sequence ID" value="NZ_FNZQ01000006.1"/>
</dbReference>
<keyword evidence="1" id="KW-0732">Signal</keyword>
<evidence type="ECO:0000256" key="1">
    <source>
        <dbReference type="SAM" id="SignalP"/>
    </source>
</evidence>
<gene>
    <name evidence="2" type="ORF">SAMN04488526_2924</name>
</gene>
<keyword evidence="2" id="KW-0378">Hydrolase</keyword>
<feature type="signal peptide" evidence="1">
    <location>
        <begin position="1"/>
        <end position="17"/>
    </location>
</feature>
<sequence length="250" mass="26558">MIRLALLLVALAAPVLAQSDSISGRVPDCVVLLHGLARTDASLLVLEETLLAQGYRVVNSDYDSTSGTVETLAAETLPSAIRSCGTSPLINFVTHSMGGILLRAWMAENDLPRMGRTVMLAPPNQGSEIVDRMGKVAAFEWINGPSGMQLGTDGLPTRLGPVWPGVGVIAGTRSLNPLWSSLLPGPDDGKVSVASTRVAGMDDHIEMSVTHTFMMNQPIVIGQILTFLRNGKFNPDLTLTDAIEDIATVD</sequence>
<dbReference type="GO" id="GO:0016787">
    <property type="term" value="F:hydrolase activity"/>
    <property type="evidence" value="ECO:0007669"/>
    <property type="project" value="UniProtKB-KW"/>
</dbReference>